<evidence type="ECO:0000256" key="1">
    <source>
        <dbReference type="SAM" id="Phobius"/>
    </source>
</evidence>
<reference evidence="2 3" key="1">
    <citation type="journal article" date="2018" name="Arch. Microbiol.">
        <title>New insights into the metabolic potential of the phototrophic purple bacterium Rhodopila globiformis DSM 161(T) from its draft genome sequence and evidence for a vanadium-dependent nitrogenase.</title>
        <authorList>
            <person name="Imhoff J.F."/>
            <person name="Rahn T."/>
            <person name="Kunzel S."/>
            <person name="Neulinger S.C."/>
        </authorList>
    </citation>
    <scope>NUCLEOTIDE SEQUENCE [LARGE SCALE GENOMIC DNA]</scope>
    <source>
        <strain evidence="2 3">DSM 161</strain>
    </source>
</reference>
<sequence>MQGTMVDRLVGMTPVDTMHPLTHHEILGLIEPFARDGRHVDLASSDRIKRCLVFKPIDHAGEDGQQAGIREILQLDNPRSGHYRLTRNLTLPSGLKATLRIEGPQPRDLLAHIATVPPHRHFRSASGVTIAVSYRLAPASKTAGNDPPPMQMVFTGGEARIEGLNLTLNDTTVKRYPASIEIVPEAGYAYELPEDLLAVLGRDWGLLRRRRAAWIGSVQARGKTLDRSRQIEGKLERLVVHLATTLTGPPSQFHETRLRARWGVALRRATPLLIFATLIAGAGSLCFVHIPDGSIMRFVTMFTPGVLMLGAFTRREIPSIEIPPLPRRSKAATWRRPLAVHQAP</sequence>
<keyword evidence="1" id="KW-0812">Transmembrane</keyword>
<gene>
    <name evidence="2" type="ORF">CCS01_04360</name>
</gene>
<accession>A0A2S6NM81</accession>
<name>A0A2S6NM81_RHOGL</name>
<keyword evidence="3" id="KW-1185">Reference proteome</keyword>
<proteinExistence type="predicted"/>
<dbReference type="AlphaFoldDB" id="A0A2S6NM81"/>
<keyword evidence="1" id="KW-0472">Membrane</keyword>
<feature type="transmembrane region" description="Helical" evidence="1">
    <location>
        <begin position="269"/>
        <end position="290"/>
    </location>
</feature>
<comment type="caution">
    <text evidence="2">The sequence shown here is derived from an EMBL/GenBank/DDBJ whole genome shotgun (WGS) entry which is preliminary data.</text>
</comment>
<protein>
    <submittedName>
        <fullName evidence="2">Uncharacterized protein</fullName>
    </submittedName>
</protein>
<dbReference type="EMBL" id="NHRY01000054">
    <property type="protein sequence ID" value="PPQ36797.1"/>
    <property type="molecule type" value="Genomic_DNA"/>
</dbReference>
<keyword evidence="1" id="KW-1133">Transmembrane helix</keyword>
<evidence type="ECO:0000313" key="2">
    <source>
        <dbReference type="EMBL" id="PPQ36797.1"/>
    </source>
</evidence>
<organism evidence="2 3">
    <name type="scientific">Rhodopila globiformis</name>
    <name type="common">Rhodopseudomonas globiformis</name>
    <dbReference type="NCBI Taxonomy" id="1071"/>
    <lineage>
        <taxon>Bacteria</taxon>
        <taxon>Pseudomonadati</taxon>
        <taxon>Pseudomonadota</taxon>
        <taxon>Alphaproteobacteria</taxon>
        <taxon>Acetobacterales</taxon>
        <taxon>Acetobacteraceae</taxon>
        <taxon>Rhodopila</taxon>
    </lineage>
</organism>
<evidence type="ECO:0000313" key="3">
    <source>
        <dbReference type="Proteomes" id="UP000239724"/>
    </source>
</evidence>
<dbReference type="Proteomes" id="UP000239724">
    <property type="component" value="Unassembled WGS sequence"/>
</dbReference>
<dbReference type="OrthoDB" id="9154001at2"/>